<evidence type="ECO:0000259" key="9">
    <source>
        <dbReference type="Pfam" id="PF12806"/>
    </source>
</evidence>
<dbReference type="InterPro" id="IPR009100">
    <property type="entry name" value="AcylCoA_DH/oxidase_NM_dom_sf"/>
</dbReference>
<feature type="domain" description="Acetyl-CoA dehydrogenase-like C-terminal" evidence="9">
    <location>
        <begin position="477"/>
        <end position="599"/>
    </location>
</feature>
<dbReference type="GO" id="GO:0016627">
    <property type="term" value="F:oxidoreductase activity, acting on the CH-CH group of donors"/>
    <property type="evidence" value="ECO:0007669"/>
    <property type="project" value="InterPro"/>
</dbReference>
<evidence type="ECO:0000313" key="11">
    <source>
        <dbReference type="Proteomes" id="UP000317839"/>
    </source>
</evidence>
<protein>
    <submittedName>
        <fullName evidence="10">Acyl-CoA dehydrogenase</fullName>
    </submittedName>
</protein>
<gene>
    <name evidence="10" type="ORF">FLL45_16925</name>
</gene>
<evidence type="ECO:0000259" key="6">
    <source>
        <dbReference type="Pfam" id="PF00441"/>
    </source>
</evidence>
<evidence type="ECO:0000256" key="4">
    <source>
        <dbReference type="ARBA" id="ARBA00022827"/>
    </source>
</evidence>
<sequence>MNLPVLNEQEIEFLLYDFLDTENLLQRPRYHEHSKETFNATLETARQIAEKYFANHNAKGDSQEPTFDGETVTIIAETKQAWDAFAEAGFLAAHYEFEKGGMQLPEVILRAAMAYFNAANVATSGYPFLTIGAANLINEFASDAQKETYLPYMQSGQFAGTMALTEPNQGSALADIKTKALPQADGSYRLFGTKMYISGGDQNLTENIIHMVLARIEGAPAGTKGISLFICPKYLVGENGQLGARNDVKLAGLLHKMGYRNTTSTVLNFGEEQGAHAFLVGEANKGLFYMFQMMNEARIGVALGASCLGYQGFQYSLEYAKGRPQGRHPSNKDPESPQVNIIKHADVKRMLLAQKAYSEGALALCLYASSLMEDSKTAESDEQRQQAFKILDLITPMVKSWPSKYALRANELAIQVLGGSGYIREYPVEQMYRDNRLNPIHEGTEGIQGLDLLGRKVPMGNLENYQLLISKILETSSQFANDSELSDGSTKLVNAVNRLNQVTSHLMAALAKGKVDSGLANATLYLDIFGHTLVAWIWLRQMAVANEKLKAREALSADQIHYYLGKLQAGKFFIRYELPQIYANCDLLESLDSTCLEMQEDWF</sequence>
<dbReference type="Gene3D" id="2.40.110.10">
    <property type="entry name" value="Butyryl-CoA Dehydrogenase, subunit A, domain 2"/>
    <property type="match status" value="1"/>
</dbReference>
<evidence type="ECO:0000256" key="1">
    <source>
        <dbReference type="ARBA" id="ARBA00001974"/>
    </source>
</evidence>
<name>A0A545T7J5_9GAMM</name>
<dbReference type="SUPFAM" id="SSF56645">
    <property type="entry name" value="Acyl-CoA dehydrogenase NM domain-like"/>
    <property type="match status" value="1"/>
</dbReference>
<evidence type="ECO:0000259" key="8">
    <source>
        <dbReference type="Pfam" id="PF02771"/>
    </source>
</evidence>
<dbReference type="InterPro" id="IPR013786">
    <property type="entry name" value="AcylCoA_DH/ox_N"/>
</dbReference>
<dbReference type="InterPro" id="IPR046373">
    <property type="entry name" value="Acyl-CoA_Oxase/DH_mid-dom_sf"/>
</dbReference>
<dbReference type="InterPro" id="IPR036250">
    <property type="entry name" value="AcylCo_DH-like_C"/>
</dbReference>
<dbReference type="AlphaFoldDB" id="A0A545T7J5"/>
<evidence type="ECO:0000256" key="3">
    <source>
        <dbReference type="ARBA" id="ARBA00022630"/>
    </source>
</evidence>
<dbReference type="EMBL" id="VIKR01000004">
    <property type="protein sequence ID" value="TQV73135.1"/>
    <property type="molecule type" value="Genomic_DNA"/>
</dbReference>
<dbReference type="Pfam" id="PF02770">
    <property type="entry name" value="Acyl-CoA_dh_M"/>
    <property type="match status" value="1"/>
</dbReference>
<dbReference type="Proteomes" id="UP000317839">
    <property type="component" value="Unassembled WGS sequence"/>
</dbReference>
<dbReference type="PANTHER" id="PTHR42803:SF3">
    <property type="entry name" value="ACYL-COA DEHYDROGENASE-RELATED"/>
    <property type="match status" value="1"/>
</dbReference>
<dbReference type="Pfam" id="PF12806">
    <property type="entry name" value="Acyl-CoA_dh_C"/>
    <property type="match status" value="1"/>
</dbReference>
<dbReference type="SUPFAM" id="SSF47203">
    <property type="entry name" value="Acyl-CoA dehydrogenase C-terminal domain-like"/>
    <property type="match status" value="1"/>
</dbReference>
<reference evidence="10 11" key="1">
    <citation type="submission" date="2019-06" db="EMBL/GenBank/DDBJ databases">
        <title>Draft genome of Aliikangiella marina GYP-15.</title>
        <authorList>
            <person name="Wang G."/>
        </authorList>
    </citation>
    <scope>NUCLEOTIDE SEQUENCE [LARGE SCALE GENOMIC DNA]</scope>
    <source>
        <strain evidence="10 11">GYP-15</strain>
    </source>
</reference>
<dbReference type="GO" id="GO:0050660">
    <property type="term" value="F:flavin adenine dinucleotide binding"/>
    <property type="evidence" value="ECO:0007669"/>
    <property type="project" value="InterPro"/>
</dbReference>
<accession>A0A545T7J5</accession>
<dbReference type="Gene3D" id="1.20.140.10">
    <property type="entry name" value="Butyryl-CoA Dehydrogenase, subunit A, domain 3"/>
    <property type="match status" value="1"/>
</dbReference>
<dbReference type="InterPro" id="IPR006091">
    <property type="entry name" value="Acyl-CoA_Oxase/DH_mid-dom"/>
</dbReference>
<dbReference type="RefSeq" id="WP_142943267.1">
    <property type="nucleotide sequence ID" value="NZ_VIKR01000004.1"/>
</dbReference>
<dbReference type="PANTHER" id="PTHR42803">
    <property type="entry name" value="ACYL-COA DEHYDROGENASE"/>
    <property type="match status" value="1"/>
</dbReference>
<dbReference type="InterPro" id="IPR052166">
    <property type="entry name" value="Diverse_Acyl-CoA_DH"/>
</dbReference>
<dbReference type="Gene3D" id="1.10.540.10">
    <property type="entry name" value="Acyl-CoA dehydrogenase/oxidase, N-terminal domain"/>
    <property type="match status" value="1"/>
</dbReference>
<comment type="cofactor">
    <cofactor evidence="1 5">
        <name>FAD</name>
        <dbReference type="ChEBI" id="CHEBI:57692"/>
    </cofactor>
</comment>
<feature type="domain" description="Acyl-CoA dehydrogenase/oxidase N-terminal" evidence="8">
    <location>
        <begin position="39"/>
        <end position="156"/>
    </location>
</feature>
<proteinExistence type="inferred from homology"/>
<dbReference type="InterPro" id="IPR025878">
    <property type="entry name" value="Acyl-CoA_dh-like_C_dom"/>
</dbReference>
<dbReference type="Pfam" id="PF02771">
    <property type="entry name" value="Acyl-CoA_dh_N"/>
    <property type="match status" value="1"/>
</dbReference>
<dbReference type="InterPro" id="IPR037069">
    <property type="entry name" value="AcylCoA_DH/ox_N_sf"/>
</dbReference>
<keyword evidence="3 5" id="KW-0285">Flavoprotein</keyword>
<evidence type="ECO:0000256" key="2">
    <source>
        <dbReference type="ARBA" id="ARBA00009347"/>
    </source>
</evidence>
<evidence type="ECO:0000256" key="5">
    <source>
        <dbReference type="RuleBase" id="RU362125"/>
    </source>
</evidence>
<feature type="domain" description="Acyl-CoA dehydrogenase/oxidase C-terminal" evidence="6">
    <location>
        <begin position="284"/>
        <end position="450"/>
    </location>
</feature>
<comment type="caution">
    <text evidence="10">The sequence shown here is derived from an EMBL/GenBank/DDBJ whole genome shotgun (WGS) entry which is preliminary data.</text>
</comment>
<keyword evidence="11" id="KW-1185">Reference proteome</keyword>
<keyword evidence="4 5" id="KW-0274">FAD</keyword>
<dbReference type="InterPro" id="IPR009075">
    <property type="entry name" value="AcylCo_DH/oxidase_C"/>
</dbReference>
<feature type="domain" description="Acyl-CoA oxidase/dehydrogenase middle" evidence="7">
    <location>
        <begin position="162"/>
        <end position="268"/>
    </location>
</feature>
<dbReference type="Pfam" id="PF00441">
    <property type="entry name" value="Acyl-CoA_dh_1"/>
    <property type="match status" value="1"/>
</dbReference>
<comment type="similarity">
    <text evidence="2 5">Belongs to the acyl-CoA dehydrogenase family.</text>
</comment>
<dbReference type="OrthoDB" id="9764895at2"/>
<keyword evidence="5" id="KW-0560">Oxidoreductase</keyword>
<evidence type="ECO:0000313" key="10">
    <source>
        <dbReference type="EMBL" id="TQV73135.1"/>
    </source>
</evidence>
<evidence type="ECO:0000259" key="7">
    <source>
        <dbReference type="Pfam" id="PF02770"/>
    </source>
</evidence>
<organism evidence="10 11">
    <name type="scientific">Aliikangiella marina</name>
    <dbReference type="NCBI Taxonomy" id="1712262"/>
    <lineage>
        <taxon>Bacteria</taxon>
        <taxon>Pseudomonadati</taxon>
        <taxon>Pseudomonadota</taxon>
        <taxon>Gammaproteobacteria</taxon>
        <taxon>Oceanospirillales</taxon>
        <taxon>Pleioneaceae</taxon>
        <taxon>Aliikangiella</taxon>
    </lineage>
</organism>